<dbReference type="EMBL" id="CP025014">
    <property type="protein sequence ID" value="AUW46788.1"/>
    <property type="molecule type" value="Genomic_DNA"/>
</dbReference>
<proteinExistence type="predicted"/>
<sequence length="324" mass="35587">MDSDQNGRTVCRMQDMAALWRQLHLRPEQRIKRACAERHDKFRLQDVELCAEPPGATPDLTGIRLCMQPPFAARRELEVLDGIGDIAALSVEIGLFQAAIEQLAGGTDKGPAAQILLIARLLADENDLGFHRTFAEDDLRGIPVEITTGTAFCLMPEFGNACGVRNFERQGRADISGYVHDGDPHLLGINRSVPGLFPFGNGQRAFEICGPIPELFAIGSRAGKMVTVQNFASWESRGAIERRRFAAIFASDVLSPIDLLAAYPLCRFDRHGGRGGDPCRYDQGGGARGDRLGRRHHSVSDHRCAALCDCRHQSHPPQIAERPS</sequence>
<accession>A0A2K9ZEZ1</accession>
<protein>
    <submittedName>
        <fullName evidence="1">Uncharacterized protein</fullName>
    </submittedName>
</protein>
<evidence type="ECO:0000313" key="2">
    <source>
        <dbReference type="Proteomes" id="UP000238523"/>
    </source>
</evidence>
<keyword evidence="1" id="KW-0614">Plasmid</keyword>
<dbReference type="Proteomes" id="UP000238523">
    <property type="component" value="Plasmid pRLN2"/>
</dbReference>
<reference evidence="1 2" key="1">
    <citation type="submission" date="2017-11" db="EMBL/GenBank/DDBJ databases">
        <title>Complete genome of Rhizobium leguminosarum Norway, an ineffective micro-symbiont.</title>
        <authorList>
            <person name="Hoffrichter A."/>
            <person name="Liang J."/>
            <person name="Brachmann A."/>
            <person name="Marin M."/>
        </authorList>
    </citation>
    <scope>NUCLEOTIDE SEQUENCE [LARGE SCALE GENOMIC DNA]</scope>
    <source>
        <strain evidence="1 2">Norway</strain>
        <plasmid evidence="2">Plasmid prln2</plasmid>
    </source>
</reference>
<gene>
    <name evidence="1" type="ORF">CUJ84_pRLN2000244</name>
</gene>
<name>A0A2K9ZEZ1_RHILE</name>
<organism evidence="1 2">
    <name type="scientific">Rhizobium leguminosarum</name>
    <dbReference type="NCBI Taxonomy" id="384"/>
    <lineage>
        <taxon>Bacteria</taxon>
        <taxon>Pseudomonadati</taxon>
        <taxon>Pseudomonadota</taxon>
        <taxon>Alphaproteobacteria</taxon>
        <taxon>Hyphomicrobiales</taxon>
        <taxon>Rhizobiaceae</taxon>
        <taxon>Rhizobium/Agrobacterium group</taxon>
        <taxon>Rhizobium</taxon>
    </lineage>
</organism>
<dbReference type="AlphaFoldDB" id="A0A2K9ZEZ1"/>
<evidence type="ECO:0000313" key="1">
    <source>
        <dbReference type="EMBL" id="AUW46788.1"/>
    </source>
</evidence>
<geneLocation type="plasmid" evidence="2">
    <name>prln2</name>
</geneLocation>